<dbReference type="InterPro" id="IPR012354">
    <property type="entry name" value="Esterase_lipase"/>
</dbReference>
<dbReference type="PANTHER" id="PTHR43798">
    <property type="entry name" value="MONOACYLGLYCEROL LIPASE"/>
    <property type="match status" value="1"/>
</dbReference>
<dbReference type="HOGENOM" id="CLU_076594_0_0_0"/>
<evidence type="ECO:0000256" key="2">
    <source>
        <dbReference type="PIRSR" id="PIRSR017388-2"/>
    </source>
</evidence>
<dbReference type="ESTHER" id="thelt-a8f880">
    <property type="family name" value="CarbLipBact_2"/>
</dbReference>
<dbReference type="AlphaFoldDB" id="A8F880"/>
<dbReference type="Pfam" id="PF12697">
    <property type="entry name" value="Abhydrolase_6"/>
    <property type="match status" value="1"/>
</dbReference>
<dbReference type="eggNOG" id="COG1647">
    <property type="taxonomic scope" value="Bacteria"/>
</dbReference>
<reference evidence="4 5" key="1">
    <citation type="submission" date="2007-08" db="EMBL/GenBank/DDBJ databases">
        <title>Complete sequence of Thermotoga lettingae TMO.</title>
        <authorList>
            <consortium name="US DOE Joint Genome Institute"/>
            <person name="Copeland A."/>
            <person name="Lucas S."/>
            <person name="Lapidus A."/>
            <person name="Barry K."/>
            <person name="Glavina del Rio T."/>
            <person name="Dalin E."/>
            <person name="Tice H."/>
            <person name="Pitluck S."/>
            <person name="Foster B."/>
            <person name="Bruce D."/>
            <person name="Schmutz J."/>
            <person name="Larimer F."/>
            <person name="Land M."/>
            <person name="Hauser L."/>
            <person name="Kyrpides N."/>
            <person name="Mikhailova N."/>
            <person name="Nelson K."/>
            <person name="Gogarten J.P."/>
            <person name="Noll K."/>
            <person name="Richardson P."/>
        </authorList>
    </citation>
    <scope>NUCLEOTIDE SEQUENCE [LARGE SCALE GENOMIC DNA]</scope>
    <source>
        <strain evidence="5">ATCC BAA-301 / DSM 14385 / NBRC 107922 / TMO</strain>
    </source>
</reference>
<feature type="binding site" evidence="2">
    <location>
        <position position="35"/>
    </location>
    <ligand>
        <name>substrate</name>
    </ligand>
</feature>
<dbReference type="MEROPS" id="S09.946"/>
<keyword evidence="4" id="KW-0378">Hydrolase</keyword>
<dbReference type="RefSeq" id="WP_012003840.1">
    <property type="nucleotide sequence ID" value="NC_009828.1"/>
</dbReference>
<dbReference type="InterPro" id="IPR050266">
    <property type="entry name" value="AB_hydrolase_sf"/>
</dbReference>
<evidence type="ECO:0000259" key="3">
    <source>
        <dbReference type="Pfam" id="PF12697"/>
    </source>
</evidence>
<dbReference type="PIRSF" id="PIRSF017388">
    <property type="entry name" value="Esterase_lipase"/>
    <property type="match status" value="1"/>
</dbReference>
<feature type="active site" description="Charge relay system" evidence="1">
    <location>
        <position position="205"/>
    </location>
</feature>
<dbReference type="Gene3D" id="3.40.50.1820">
    <property type="entry name" value="alpha/beta hydrolase"/>
    <property type="match status" value="1"/>
</dbReference>
<evidence type="ECO:0000256" key="1">
    <source>
        <dbReference type="PIRSR" id="PIRSR017388-1"/>
    </source>
</evidence>
<reference evidence="4 5" key="2">
    <citation type="journal article" date="2009" name="Proc. Natl. Acad. Sci. U.S.A.">
        <title>On the chimeric nature, thermophilic origin, and phylogenetic placement of the Thermotogales.</title>
        <authorList>
            <person name="Zhaxybayeva O."/>
            <person name="Swithers K.S."/>
            <person name="Lapierre P."/>
            <person name="Fournier G.P."/>
            <person name="Bickhart D.M."/>
            <person name="DeBoy R.T."/>
            <person name="Nelson K.E."/>
            <person name="Nesbo C.L."/>
            <person name="Doolittle W.F."/>
            <person name="Gogarten J.P."/>
            <person name="Noll K.M."/>
        </authorList>
    </citation>
    <scope>NUCLEOTIDE SEQUENCE [LARGE SCALE GENOMIC DNA]</scope>
    <source>
        <strain evidence="5">ATCC BAA-301 / DSM 14385 / NBRC 107922 / TMO</strain>
    </source>
</reference>
<evidence type="ECO:0000313" key="5">
    <source>
        <dbReference type="Proteomes" id="UP000002016"/>
    </source>
</evidence>
<feature type="binding site" evidence="2">
    <location>
        <position position="104"/>
    </location>
    <ligand>
        <name>substrate</name>
    </ligand>
</feature>
<organism evidence="4 5">
    <name type="scientific">Pseudothermotoga lettingae (strain ATCC BAA-301 / DSM 14385 / NBRC 107922 / TMO)</name>
    <name type="common">Thermotoga lettingae</name>
    <dbReference type="NCBI Taxonomy" id="416591"/>
    <lineage>
        <taxon>Bacteria</taxon>
        <taxon>Thermotogati</taxon>
        <taxon>Thermotogota</taxon>
        <taxon>Thermotogae</taxon>
        <taxon>Thermotogales</taxon>
        <taxon>Thermotogaceae</taxon>
        <taxon>Pseudothermotoga</taxon>
    </lineage>
</organism>
<dbReference type="InterPro" id="IPR000073">
    <property type="entry name" value="AB_hydrolase_1"/>
</dbReference>
<dbReference type="InterPro" id="IPR029058">
    <property type="entry name" value="AB_hydrolase_fold"/>
</dbReference>
<dbReference type="EMBL" id="CP000812">
    <property type="protein sequence ID" value="ABV34364.1"/>
    <property type="molecule type" value="Genomic_DNA"/>
</dbReference>
<proteinExistence type="predicted"/>
<dbReference type="STRING" id="416591.Tlet_1810"/>
<evidence type="ECO:0000313" key="4">
    <source>
        <dbReference type="EMBL" id="ABV34364.1"/>
    </source>
</evidence>
<protein>
    <submittedName>
        <fullName evidence="4">Alpha/beta hydrolase fold domain-containing protein</fullName>
    </submittedName>
</protein>
<dbReference type="KEGG" id="tle:Tlet_1810"/>
<dbReference type="Proteomes" id="UP000002016">
    <property type="component" value="Chromosome"/>
</dbReference>
<dbReference type="GO" id="GO:0016020">
    <property type="term" value="C:membrane"/>
    <property type="evidence" value="ECO:0007669"/>
    <property type="project" value="TreeGrafter"/>
</dbReference>
<dbReference type="OrthoDB" id="9786110at2"/>
<name>A8F880_PSELT</name>
<gene>
    <name evidence="4" type="ordered locus">Tlet_1810</name>
</gene>
<dbReference type="SUPFAM" id="SSF53474">
    <property type="entry name" value="alpha/beta-Hydrolases"/>
    <property type="match status" value="1"/>
</dbReference>
<dbReference type="GO" id="GO:0052689">
    <property type="term" value="F:carboxylic ester hydrolase activity"/>
    <property type="evidence" value="ECO:0007669"/>
    <property type="project" value="InterPro"/>
</dbReference>
<accession>A8F880</accession>
<sequence>MKLNIYDQDIRLIDPICFPIFKTNGKKGVLLIHGFTGSPHDMIYVAQRLFDEGFTVSVPRLPGHGTSHRDFLNSTWKDWVRRSIDAYLDLTNFCDEISVVGLSMGALLAAVVASRFKIRKVVLAAPAFKVTDWRLKFTPLMSLFVHYKEKEPPVFDDPSLNKLAQEYWNKVFIKPAAHLYKLQKVAIKSLEMVESPTLVIVTQKDNSVPLSVLDVIKDHLKAEFKTVVLEKSAHPVTNDVEKELVAEKIAEFLSN</sequence>
<feature type="domain" description="AB hydrolase-1" evidence="3">
    <location>
        <begin position="29"/>
        <end position="245"/>
    </location>
</feature>
<feature type="active site" description="Nucleophile" evidence="1">
    <location>
        <position position="103"/>
    </location>
</feature>
<dbReference type="PANTHER" id="PTHR43798:SF33">
    <property type="entry name" value="HYDROLASE, PUTATIVE (AFU_ORTHOLOGUE AFUA_2G14860)-RELATED"/>
    <property type="match status" value="1"/>
</dbReference>
<keyword evidence="5" id="KW-1185">Reference proteome</keyword>
<feature type="active site" description="Charge relay system" evidence="1">
    <location>
        <position position="234"/>
    </location>
</feature>